<keyword evidence="4" id="KW-0106">Calcium</keyword>
<proteinExistence type="inferred from homology"/>
<dbReference type="PANTHER" id="PTHR10342">
    <property type="entry name" value="ARYLSULFATASE"/>
    <property type="match status" value="1"/>
</dbReference>
<sequence>MGLFNNSHLAGPTGMPKAANIQFCRRTIFLLNIELDQQNPRILEVALNWIFVQNQVSDHPAQARELLLIRGASSNESLAMTLVAPPKRFRMRKLLKVPKKIKFRGFMAEKKSSKNGAFRKKHNFLKITVVVSMDMVKRTHARYFLTKKFKNTTKSFYGSKFGRFNHKRKTKKKLCAYNALILLILSTDLLYYACAWKKNAVRNLDTFPYYLTQCNVIVDRLCVSIFCYQMRSHILGPTYHCGYRPQHILSGLWPLAGNIQSIILPKHLSCLSCHNDFQLFCLYLLGRWHLGYCSEAYTPTRRGFDSFYGFYLGSQTYFTHFRDLKLHKDSLLWNFENNFAILKIKCDHKDEDDDGDNEDDWSEDEDAQDPLKFMNKLDSKTGGYDFRFNDEPLINVTGLYSNDLFATRAEDIIRGHWRALHRGEEKGGDADPFFMMLSLQSVHGPLQVPLEYRRKYRHIPNIARRTFLAMVSALDDTVGRVVEALKAYGLYNNTIIAFTSDNGGNIRSGGNNFPLRGSKGGLYEGGTKGVAFLHSPLLPETGFKYTGLMHMVDWHNTLLDVAGGGLASWGKHEGGGHYNGDGYNLWPYIVTNTPSPRTSFVYNVRKGPLRGAIRREQEISLIVAARGGWV</sequence>
<dbReference type="Gene3D" id="3.30.1120.10">
    <property type="match status" value="1"/>
</dbReference>
<feature type="transmembrane region" description="Helical" evidence="6">
    <location>
        <begin position="174"/>
        <end position="193"/>
    </location>
</feature>
<comment type="similarity">
    <text evidence="2">Belongs to the sulfatase family.</text>
</comment>
<accession>A0AAV2RNC4</accession>
<evidence type="ECO:0000256" key="1">
    <source>
        <dbReference type="ARBA" id="ARBA00001913"/>
    </source>
</evidence>
<name>A0AAV2RNC4_MEGNR</name>
<comment type="cofactor">
    <cofactor evidence="1">
        <name>Ca(2+)</name>
        <dbReference type="ChEBI" id="CHEBI:29108"/>
    </cofactor>
</comment>
<feature type="non-terminal residue" evidence="8">
    <location>
        <position position="630"/>
    </location>
</feature>
<evidence type="ECO:0000313" key="8">
    <source>
        <dbReference type="EMBL" id="CAL4134445.1"/>
    </source>
</evidence>
<evidence type="ECO:0000256" key="4">
    <source>
        <dbReference type="ARBA" id="ARBA00022837"/>
    </source>
</evidence>
<reference evidence="8 9" key="1">
    <citation type="submission" date="2024-05" db="EMBL/GenBank/DDBJ databases">
        <authorList>
            <person name="Wallberg A."/>
        </authorList>
    </citation>
    <scope>NUCLEOTIDE SEQUENCE [LARGE SCALE GENOMIC DNA]</scope>
</reference>
<dbReference type="Proteomes" id="UP001497623">
    <property type="component" value="Unassembled WGS sequence"/>
</dbReference>
<evidence type="ECO:0000256" key="3">
    <source>
        <dbReference type="ARBA" id="ARBA00022723"/>
    </source>
</evidence>
<keyword evidence="6" id="KW-1133">Transmembrane helix</keyword>
<gene>
    <name evidence="8" type="ORF">MNOR_LOCUS27414</name>
</gene>
<comment type="caution">
    <text evidence="8">The sequence shown here is derived from an EMBL/GenBank/DDBJ whole genome shotgun (WGS) entry which is preliminary data.</text>
</comment>
<dbReference type="PANTHER" id="PTHR10342:SF274">
    <property type="entry name" value="ARYLSULFATASE B"/>
    <property type="match status" value="1"/>
</dbReference>
<dbReference type="InterPro" id="IPR047115">
    <property type="entry name" value="ARSB"/>
</dbReference>
<dbReference type="EMBL" id="CAXKWB010028838">
    <property type="protein sequence ID" value="CAL4134445.1"/>
    <property type="molecule type" value="Genomic_DNA"/>
</dbReference>
<keyword evidence="6" id="KW-0472">Membrane</keyword>
<evidence type="ECO:0000313" key="9">
    <source>
        <dbReference type="Proteomes" id="UP001497623"/>
    </source>
</evidence>
<dbReference type="InterPro" id="IPR000917">
    <property type="entry name" value="Sulfatase_N"/>
</dbReference>
<dbReference type="InterPro" id="IPR017850">
    <property type="entry name" value="Alkaline_phosphatase_core_sf"/>
</dbReference>
<dbReference type="GO" id="GO:0046872">
    <property type="term" value="F:metal ion binding"/>
    <property type="evidence" value="ECO:0007669"/>
    <property type="project" value="UniProtKB-KW"/>
</dbReference>
<evidence type="ECO:0000256" key="5">
    <source>
        <dbReference type="ARBA" id="ARBA00023180"/>
    </source>
</evidence>
<dbReference type="GO" id="GO:0008484">
    <property type="term" value="F:sulfuric ester hydrolase activity"/>
    <property type="evidence" value="ECO:0007669"/>
    <property type="project" value="InterPro"/>
</dbReference>
<evidence type="ECO:0000256" key="2">
    <source>
        <dbReference type="ARBA" id="ARBA00008779"/>
    </source>
</evidence>
<dbReference type="Gene3D" id="3.40.720.10">
    <property type="entry name" value="Alkaline Phosphatase, subunit A"/>
    <property type="match status" value="1"/>
</dbReference>
<keyword evidence="6" id="KW-0812">Transmembrane</keyword>
<dbReference type="AlphaFoldDB" id="A0AAV2RNC4"/>
<evidence type="ECO:0000259" key="7">
    <source>
        <dbReference type="Pfam" id="PF00884"/>
    </source>
</evidence>
<keyword evidence="9" id="KW-1185">Reference proteome</keyword>
<keyword evidence="3" id="KW-0479">Metal-binding</keyword>
<organism evidence="8 9">
    <name type="scientific">Meganyctiphanes norvegica</name>
    <name type="common">Northern krill</name>
    <name type="synonym">Thysanopoda norvegica</name>
    <dbReference type="NCBI Taxonomy" id="48144"/>
    <lineage>
        <taxon>Eukaryota</taxon>
        <taxon>Metazoa</taxon>
        <taxon>Ecdysozoa</taxon>
        <taxon>Arthropoda</taxon>
        <taxon>Crustacea</taxon>
        <taxon>Multicrustacea</taxon>
        <taxon>Malacostraca</taxon>
        <taxon>Eumalacostraca</taxon>
        <taxon>Eucarida</taxon>
        <taxon>Euphausiacea</taxon>
        <taxon>Euphausiidae</taxon>
        <taxon>Meganyctiphanes</taxon>
    </lineage>
</organism>
<evidence type="ECO:0000256" key="6">
    <source>
        <dbReference type="SAM" id="Phobius"/>
    </source>
</evidence>
<protein>
    <recommendedName>
        <fullName evidence="7">Sulfatase N-terminal domain-containing protein</fullName>
    </recommendedName>
</protein>
<keyword evidence="5" id="KW-0325">Glycoprotein</keyword>
<feature type="domain" description="Sulfatase N-terminal" evidence="7">
    <location>
        <begin position="284"/>
        <end position="563"/>
    </location>
</feature>
<dbReference type="SUPFAM" id="SSF53649">
    <property type="entry name" value="Alkaline phosphatase-like"/>
    <property type="match status" value="1"/>
</dbReference>
<dbReference type="Pfam" id="PF00884">
    <property type="entry name" value="Sulfatase"/>
    <property type="match status" value="1"/>
</dbReference>